<reference evidence="3" key="1">
    <citation type="submission" date="2024-02" db="UniProtKB">
        <authorList>
            <consortium name="WormBaseParasite"/>
        </authorList>
    </citation>
    <scope>IDENTIFICATION</scope>
</reference>
<feature type="transmembrane region" description="Helical" evidence="1">
    <location>
        <begin position="259"/>
        <end position="280"/>
    </location>
</feature>
<evidence type="ECO:0000313" key="2">
    <source>
        <dbReference type="Proteomes" id="UP000887575"/>
    </source>
</evidence>
<feature type="transmembrane region" description="Helical" evidence="1">
    <location>
        <begin position="80"/>
        <end position="100"/>
    </location>
</feature>
<dbReference type="InterPro" id="IPR019422">
    <property type="entry name" value="7TM_GPCR_serpentine_rcpt_Srh"/>
</dbReference>
<sequence>MHFVCLCVYVLVVKTLWLRKSRDTVAQTYYLLSTHTCLIIVETVLVYGEFSTLLLHLAIKINGVFAAWGVKPIILVETGLFALQTMTISIVMCLIFRFYLIKRRRFGRHYVPEKHVHLMQVFFYLFSVPFYILFHWSEVEKNDIPQEVPHDSPLFNPNVILVNFYWNKTFFAAFAYWWCSATWLLWIGAYFIYKIFYGLSKNHQHSQLTKELHKRAVYSSMFMALPIYATCTTVAFIWMSVYVLNLFGLALDFDGINSFFTPLILGNSLLVSANTLYTAYRSQILEFLGRPTGFEHRRMTAEFSMDQLS</sequence>
<dbReference type="AlphaFoldDB" id="A0AAF3FCT7"/>
<keyword evidence="1" id="KW-0472">Membrane</keyword>
<name>A0AAF3FCT7_9BILA</name>
<feature type="transmembrane region" description="Helical" evidence="1">
    <location>
        <begin position="121"/>
        <end position="137"/>
    </location>
</feature>
<evidence type="ECO:0000256" key="1">
    <source>
        <dbReference type="SAM" id="Phobius"/>
    </source>
</evidence>
<keyword evidence="2" id="KW-1185">Reference proteome</keyword>
<feature type="transmembrane region" description="Helical" evidence="1">
    <location>
        <begin position="217"/>
        <end position="239"/>
    </location>
</feature>
<evidence type="ECO:0000313" key="3">
    <source>
        <dbReference type="WBParaSite" id="MBELARI_LOCUS378"/>
    </source>
</evidence>
<dbReference type="Proteomes" id="UP000887575">
    <property type="component" value="Unassembled WGS sequence"/>
</dbReference>
<feature type="transmembrane region" description="Helical" evidence="1">
    <location>
        <begin position="175"/>
        <end position="196"/>
    </location>
</feature>
<dbReference type="WBParaSite" id="MBELARI_LOCUS378">
    <property type="protein sequence ID" value="MBELARI_LOCUS378"/>
    <property type="gene ID" value="MBELARI_LOCUS378"/>
</dbReference>
<keyword evidence="1" id="KW-1133">Transmembrane helix</keyword>
<dbReference type="Pfam" id="PF10318">
    <property type="entry name" value="7TM_GPCR_Srh"/>
    <property type="match status" value="1"/>
</dbReference>
<keyword evidence="1" id="KW-0812">Transmembrane</keyword>
<protein>
    <submittedName>
        <fullName evidence="3">Uncharacterized protein</fullName>
    </submittedName>
</protein>
<proteinExistence type="predicted"/>
<accession>A0AAF3FCT7</accession>
<organism evidence="2 3">
    <name type="scientific">Mesorhabditis belari</name>
    <dbReference type="NCBI Taxonomy" id="2138241"/>
    <lineage>
        <taxon>Eukaryota</taxon>
        <taxon>Metazoa</taxon>
        <taxon>Ecdysozoa</taxon>
        <taxon>Nematoda</taxon>
        <taxon>Chromadorea</taxon>
        <taxon>Rhabditida</taxon>
        <taxon>Rhabditina</taxon>
        <taxon>Rhabditomorpha</taxon>
        <taxon>Rhabditoidea</taxon>
        <taxon>Rhabditidae</taxon>
        <taxon>Mesorhabditinae</taxon>
        <taxon>Mesorhabditis</taxon>
    </lineage>
</organism>